<comment type="caution">
    <text evidence="1">The sequence shown here is derived from an EMBL/GenBank/DDBJ whole genome shotgun (WGS) entry which is preliminary data.</text>
</comment>
<evidence type="ECO:0000313" key="1">
    <source>
        <dbReference type="EMBL" id="KPM46868.1"/>
    </source>
</evidence>
<protein>
    <submittedName>
        <fullName evidence="1">Uncharacterized protein</fullName>
    </submittedName>
</protein>
<dbReference type="EMBL" id="LGTQ01000013">
    <property type="protein sequence ID" value="KPM46868.1"/>
    <property type="molecule type" value="Genomic_DNA"/>
</dbReference>
<accession>A0A0N8H9B0</accession>
<dbReference type="RefSeq" id="WP_055150551.1">
    <property type="nucleotide sequence ID" value="NZ_JXSZ01000013.1"/>
</dbReference>
<sequence>MIFSVESPDWQILRKSGDAMQMELLKNELLNNEINCFLVNKKDSVYPIFGAYLLYVEKENADVAKAIIENFLNNDDSKAS</sequence>
<dbReference type="STRING" id="1605367.AFM12_16650"/>
<dbReference type="OrthoDB" id="1467917at2"/>
<evidence type="ECO:0000313" key="2">
    <source>
        <dbReference type="Proteomes" id="UP000050454"/>
    </source>
</evidence>
<gene>
    <name evidence="1" type="ORF">AFM12_16650</name>
</gene>
<dbReference type="AlphaFoldDB" id="A0A0N8H9B0"/>
<name>A0A0N8H9B0_9BACT</name>
<keyword evidence="2" id="KW-1185">Reference proteome</keyword>
<organism evidence="1 2">
    <name type="scientific">Jiulongibacter sediminis</name>
    <dbReference type="NCBI Taxonomy" id="1605367"/>
    <lineage>
        <taxon>Bacteria</taxon>
        <taxon>Pseudomonadati</taxon>
        <taxon>Bacteroidota</taxon>
        <taxon>Cytophagia</taxon>
        <taxon>Cytophagales</taxon>
        <taxon>Leadbetterellaceae</taxon>
        <taxon>Jiulongibacter</taxon>
    </lineage>
</organism>
<proteinExistence type="predicted"/>
<reference evidence="1 2" key="1">
    <citation type="submission" date="2015-07" db="EMBL/GenBank/DDBJ databases">
        <title>The draft genome sequence of Leadbetterella sp. JN14-9.</title>
        <authorList>
            <person name="Liu Y."/>
            <person name="Du J."/>
            <person name="Shao Z."/>
        </authorList>
    </citation>
    <scope>NUCLEOTIDE SEQUENCE [LARGE SCALE GENOMIC DNA]</scope>
    <source>
        <strain evidence="1 2">JN14-9</strain>
    </source>
</reference>
<dbReference type="Proteomes" id="UP000050454">
    <property type="component" value="Unassembled WGS sequence"/>
</dbReference>